<evidence type="ECO:0000313" key="5">
    <source>
        <dbReference type="EMBL" id="PHH69555.1"/>
    </source>
</evidence>
<organism evidence="5 6">
    <name type="scientific">Ophiocordyceps australis</name>
    <dbReference type="NCBI Taxonomy" id="1399860"/>
    <lineage>
        <taxon>Eukaryota</taxon>
        <taxon>Fungi</taxon>
        <taxon>Dikarya</taxon>
        <taxon>Ascomycota</taxon>
        <taxon>Pezizomycotina</taxon>
        <taxon>Sordariomycetes</taxon>
        <taxon>Hypocreomycetidae</taxon>
        <taxon>Hypocreales</taxon>
        <taxon>Ophiocordycipitaceae</taxon>
        <taxon>Ophiocordyceps</taxon>
    </lineage>
</organism>
<reference evidence="5 6" key="1">
    <citation type="submission" date="2017-06" db="EMBL/GenBank/DDBJ databases">
        <title>Ant-infecting Ophiocordyceps genomes reveal a high diversity of potential behavioral manipulation genes and a possible major role for enterotoxins.</title>
        <authorList>
            <person name="De Bekker C."/>
            <person name="Evans H.C."/>
            <person name="Brachmann A."/>
            <person name="Hughes D.P."/>
        </authorList>
    </citation>
    <scope>NUCLEOTIDE SEQUENCE [LARGE SCALE GENOMIC DNA]</scope>
    <source>
        <strain evidence="5 6">1348a</strain>
    </source>
</reference>
<evidence type="ECO:0000256" key="3">
    <source>
        <dbReference type="ARBA" id="ARBA00022842"/>
    </source>
</evidence>
<dbReference type="AlphaFoldDB" id="A0A2C5YJ70"/>
<dbReference type="PANTHER" id="PTHR35201">
    <property type="entry name" value="TERPENE SYNTHASE"/>
    <property type="match status" value="1"/>
</dbReference>
<dbReference type="SFLD" id="SFLDG01020">
    <property type="entry name" value="Terpene_Cyclase_Like_2"/>
    <property type="match status" value="1"/>
</dbReference>
<dbReference type="EC" id="4.2.3.-" evidence="4"/>
<accession>A0A2C5YJ70</accession>
<evidence type="ECO:0000256" key="1">
    <source>
        <dbReference type="ARBA" id="ARBA00001946"/>
    </source>
</evidence>
<comment type="cofactor">
    <cofactor evidence="1 4">
        <name>Mg(2+)</name>
        <dbReference type="ChEBI" id="CHEBI:18420"/>
    </cofactor>
</comment>
<comment type="caution">
    <text evidence="5">The sequence shown here is derived from an EMBL/GenBank/DDBJ whole genome shotgun (WGS) entry which is preliminary data.</text>
</comment>
<dbReference type="OrthoDB" id="2861623at2759"/>
<dbReference type="GO" id="GO:0046872">
    <property type="term" value="F:metal ion binding"/>
    <property type="evidence" value="ECO:0007669"/>
    <property type="project" value="UniProtKB-KW"/>
</dbReference>
<evidence type="ECO:0000256" key="4">
    <source>
        <dbReference type="RuleBase" id="RU366034"/>
    </source>
</evidence>
<dbReference type="SFLD" id="SFLDS00005">
    <property type="entry name" value="Isoprenoid_Synthase_Type_I"/>
    <property type="match status" value="1"/>
</dbReference>
<sequence>MALFGLWSFVWDDVLDSGDHGDHTSPSETVRPFEQALVYAEHHLGLSNPPNEPPAPSAAFGLLQHSARTLREQVNADQRLRIFNQIKIYIECCQTEQKYTSRGVVPSEQEYWEYRRDTSTIPMWLSLAEYAADVTLPRVILETDEFSTLWKQVNRGGIIINDVLSLRKEMHENVINLVPVMMHASGQSIDSVMSLIIQQLEKCVQDIKGAGRALLGMVDNDPLLRAGLQRYIDQVESMVTGAYYWSLECDRYQVAQYKQEDGSLVIPLKCAPHQ</sequence>
<keyword evidence="6" id="KW-1185">Reference proteome</keyword>
<keyword evidence="3 4" id="KW-0460">Magnesium</keyword>
<evidence type="ECO:0000256" key="2">
    <source>
        <dbReference type="ARBA" id="ARBA00006333"/>
    </source>
</evidence>
<comment type="similarity">
    <text evidence="2 4">Belongs to the terpene synthase family.</text>
</comment>
<evidence type="ECO:0000313" key="6">
    <source>
        <dbReference type="Proteomes" id="UP000224854"/>
    </source>
</evidence>
<dbReference type="EMBL" id="NJEU01000919">
    <property type="protein sequence ID" value="PHH69555.1"/>
    <property type="molecule type" value="Genomic_DNA"/>
</dbReference>
<dbReference type="Gene3D" id="1.10.600.10">
    <property type="entry name" value="Farnesyl Diphosphate Synthase"/>
    <property type="match status" value="1"/>
</dbReference>
<keyword evidence="4" id="KW-0456">Lyase</keyword>
<dbReference type="PANTHER" id="PTHR35201:SF4">
    <property type="entry name" value="BETA-PINACENE SYNTHASE-RELATED"/>
    <property type="match status" value="1"/>
</dbReference>
<dbReference type="InterPro" id="IPR034686">
    <property type="entry name" value="Terpene_cyclase-like_2"/>
</dbReference>
<keyword evidence="4" id="KW-0479">Metal-binding</keyword>
<dbReference type="Pfam" id="PF19086">
    <property type="entry name" value="Terpene_syn_C_2"/>
    <property type="match status" value="1"/>
</dbReference>
<dbReference type="SUPFAM" id="SSF48576">
    <property type="entry name" value="Terpenoid synthases"/>
    <property type="match status" value="1"/>
</dbReference>
<dbReference type="GO" id="GO:0010333">
    <property type="term" value="F:terpene synthase activity"/>
    <property type="evidence" value="ECO:0007669"/>
    <property type="project" value="InterPro"/>
</dbReference>
<name>A0A2C5YJ70_9HYPO</name>
<dbReference type="InterPro" id="IPR008949">
    <property type="entry name" value="Isoprenoid_synthase_dom_sf"/>
</dbReference>
<protein>
    <recommendedName>
        <fullName evidence="4">Terpene synthase</fullName>
        <ecNumber evidence="4">4.2.3.-</ecNumber>
    </recommendedName>
</protein>
<dbReference type="Proteomes" id="UP000224854">
    <property type="component" value="Unassembled WGS sequence"/>
</dbReference>
<proteinExistence type="inferred from homology"/>
<gene>
    <name evidence="5" type="ORF">CDD82_7674</name>
</gene>
<dbReference type="GO" id="GO:0008299">
    <property type="term" value="P:isoprenoid biosynthetic process"/>
    <property type="evidence" value="ECO:0007669"/>
    <property type="project" value="UniProtKB-ARBA"/>
</dbReference>